<protein>
    <submittedName>
        <fullName evidence="5">RNA-binding protein 34</fullName>
    </submittedName>
</protein>
<dbReference type="OrthoDB" id="442677at2759"/>
<dbReference type="GO" id="GO:0003723">
    <property type="term" value="F:RNA binding"/>
    <property type="evidence" value="ECO:0007669"/>
    <property type="project" value="UniProtKB-UniRule"/>
</dbReference>
<dbReference type="PANTHER" id="PTHR48024">
    <property type="entry name" value="GEO13361P1-RELATED"/>
    <property type="match status" value="1"/>
</dbReference>
<dbReference type="CDD" id="cd12394">
    <property type="entry name" value="RRM1_RBM34"/>
    <property type="match status" value="1"/>
</dbReference>
<dbReference type="Pfam" id="PF00076">
    <property type="entry name" value="RRM_1"/>
    <property type="match status" value="2"/>
</dbReference>
<dbReference type="AlphaFoldDB" id="A0A8X6YM53"/>
<accession>A0A8X6YM53</accession>
<dbReference type="Proteomes" id="UP000886998">
    <property type="component" value="Unassembled WGS sequence"/>
</dbReference>
<feature type="compositionally biased region" description="Basic and acidic residues" evidence="3">
    <location>
        <begin position="313"/>
        <end position="322"/>
    </location>
</feature>
<feature type="region of interest" description="Disordered" evidence="3">
    <location>
        <begin position="224"/>
        <end position="322"/>
    </location>
</feature>
<keyword evidence="6" id="KW-1185">Reference proteome</keyword>
<dbReference type="PANTHER" id="PTHR48024:SF56">
    <property type="entry name" value="HETEROGENEOUS NUCLEAR RIBONUCLEOPROTEIN A0"/>
    <property type="match status" value="1"/>
</dbReference>
<evidence type="ECO:0000313" key="5">
    <source>
        <dbReference type="EMBL" id="GFY74079.1"/>
    </source>
</evidence>
<gene>
    <name evidence="5" type="primary">Rbm34</name>
    <name evidence="5" type="ORF">TNIN_42031</name>
</gene>
<dbReference type="InterPro" id="IPR034221">
    <property type="entry name" value="RBM34_RRM2"/>
</dbReference>
<comment type="caution">
    <text evidence="5">The sequence shown here is derived from an EMBL/GenBank/DDBJ whole genome shotgun (WGS) entry which is preliminary data.</text>
</comment>
<reference evidence="5" key="1">
    <citation type="submission" date="2020-08" db="EMBL/GenBank/DDBJ databases">
        <title>Multicomponent nature underlies the extraordinary mechanical properties of spider dragline silk.</title>
        <authorList>
            <person name="Kono N."/>
            <person name="Nakamura H."/>
            <person name="Mori M."/>
            <person name="Yoshida Y."/>
            <person name="Ohtoshi R."/>
            <person name="Malay A.D."/>
            <person name="Moran D.A.P."/>
            <person name="Tomita M."/>
            <person name="Numata K."/>
            <person name="Arakawa K."/>
        </authorList>
    </citation>
    <scope>NUCLEOTIDE SEQUENCE</scope>
</reference>
<feature type="domain" description="RRM" evidence="4">
    <location>
        <begin position="343"/>
        <end position="437"/>
    </location>
</feature>
<evidence type="ECO:0000256" key="1">
    <source>
        <dbReference type="ARBA" id="ARBA00022884"/>
    </source>
</evidence>
<keyword evidence="1 2" id="KW-0694">RNA-binding</keyword>
<evidence type="ECO:0000256" key="3">
    <source>
        <dbReference type="SAM" id="MobiDB-lite"/>
    </source>
</evidence>
<dbReference type="SUPFAM" id="SSF54928">
    <property type="entry name" value="RNA-binding domain, RBD"/>
    <property type="match status" value="2"/>
</dbReference>
<dbReference type="InterPro" id="IPR050886">
    <property type="entry name" value="RNA-binding_reg"/>
</dbReference>
<feature type="region of interest" description="Disordered" evidence="3">
    <location>
        <begin position="83"/>
        <end position="126"/>
    </location>
</feature>
<dbReference type="InterPro" id="IPR035979">
    <property type="entry name" value="RBD_domain_sf"/>
</dbReference>
<dbReference type="GO" id="GO:0005634">
    <property type="term" value="C:nucleus"/>
    <property type="evidence" value="ECO:0007669"/>
    <property type="project" value="TreeGrafter"/>
</dbReference>
<dbReference type="PROSITE" id="PS50102">
    <property type="entry name" value="RRM"/>
    <property type="match status" value="2"/>
</dbReference>
<feature type="domain" description="RRM" evidence="4">
    <location>
        <begin position="448"/>
        <end position="525"/>
    </location>
</feature>
<dbReference type="Gene3D" id="3.30.70.330">
    <property type="match status" value="2"/>
</dbReference>
<proteinExistence type="predicted"/>
<organism evidence="5 6">
    <name type="scientific">Trichonephila inaurata madagascariensis</name>
    <dbReference type="NCBI Taxonomy" id="2747483"/>
    <lineage>
        <taxon>Eukaryota</taxon>
        <taxon>Metazoa</taxon>
        <taxon>Ecdysozoa</taxon>
        <taxon>Arthropoda</taxon>
        <taxon>Chelicerata</taxon>
        <taxon>Arachnida</taxon>
        <taxon>Araneae</taxon>
        <taxon>Araneomorphae</taxon>
        <taxon>Entelegynae</taxon>
        <taxon>Araneoidea</taxon>
        <taxon>Nephilidae</taxon>
        <taxon>Trichonephila</taxon>
        <taxon>Trichonephila inaurata</taxon>
    </lineage>
</organism>
<name>A0A8X6YM53_9ARAC</name>
<evidence type="ECO:0000313" key="6">
    <source>
        <dbReference type="Proteomes" id="UP000886998"/>
    </source>
</evidence>
<evidence type="ECO:0000256" key="2">
    <source>
        <dbReference type="PROSITE-ProRule" id="PRU00176"/>
    </source>
</evidence>
<dbReference type="SMART" id="SM00360">
    <property type="entry name" value="RRM"/>
    <property type="match status" value="2"/>
</dbReference>
<feature type="compositionally biased region" description="Basic and acidic residues" evidence="3">
    <location>
        <begin position="96"/>
        <end position="120"/>
    </location>
</feature>
<dbReference type="EMBL" id="BMAV01020545">
    <property type="protein sequence ID" value="GFY74079.1"/>
    <property type="molecule type" value="Genomic_DNA"/>
</dbReference>
<sequence>MNELLNVISLNSLRSLAIEESYPEETIVVREKFGIEIASDKDITIMPKHKVGDVAALFPKPLEPKTDSGKKIQSLFDEFYKKSSKKTKKPKQAPFEFEKNISSKNSRNEKSRVKNQSEPKNKKRKYCDAEDSESISVINSKKTEKLKCTAESTDESVFANVEKKALTNDEMYFPRNKKKSKLNSITGNTLLFSEKTENTLLNDKNNGFLPLSVDSLQEEKLKKKKDKFDVNNSSEVDQIHKKMKKTKHQDEIDKSDAMNTMGKILDQTSSVKSLQKKWRGKKENTVNGKTKENQETLNDIQNSDDISATENDFDQKSEPKNDTKFKNKKRFLITPEMPERLARTLFVGNLPVIVSRQMLEKLFVPFGFVESCRLRCSVPTKSSIPKKIADIKMKFHDTQRSRIGYVVFKDENAATQAMSLNGMLIGDHHIVVNKVSQVGEKTLYDKNRSIFIGNLPFNIDEDMIWNTFAECGRIEAVRVIRDRETGAGKGFGYVLFQKIQSKENALKLEDVKIAGRIIRIKEVQDPAKPKLTNQWSAVKRKAMKIKKQGSFKKSLKKIMKKEKLNYQKKTCAEVFKKFSI</sequence>
<evidence type="ECO:0000259" key="4">
    <source>
        <dbReference type="PROSITE" id="PS50102"/>
    </source>
</evidence>
<dbReference type="InterPro" id="IPR012677">
    <property type="entry name" value="Nucleotide-bd_a/b_plait_sf"/>
</dbReference>
<dbReference type="InterPro" id="IPR000504">
    <property type="entry name" value="RRM_dom"/>
</dbReference>
<feature type="compositionally biased region" description="Basic and acidic residues" evidence="3">
    <location>
        <begin position="281"/>
        <end position="294"/>
    </location>
</feature>
<dbReference type="CDD" id="cd12395">
    <property type="entry name" value="RRM2_RBM34"/>
    <property type="match status" value="1"/>
</dbReference>
<feature type="compositionally biased region" description="Polar residues" evidence="3">
    <location>
        <begin position="295"/>
        <end position="310"/>
    </location>
</feature>